<evidence type="ECO:0000256" key="1">
    <source>
        <dbReference type="SAM" id="Phobius"/>
    </source>
</evidence>
<evidence type="ECO:0008006" key="4">
    <source>
        <dbReference type="Google" id="ProtNLM"/>
    </source>
</evidence>
<gene>
    <name evidence="2" type="ORF">AFCDBAGC_2151</name>
</gene>
<feature type="transmembrane region" description="Helical" evidence="1">
    <location>
        <begin position="12"/>
        <end position="40"/>
    </location>
</feature>
<keyword evidence="3" id="KW-1185">Reference proteome</keyword>
<proteinExistence type="predicted"/>
<dbReference type="RefSeq" id="WP_147828462.1">
    <property type="nucleotide sequence ID" value="NZ_BPQG01000030.1"/>
</dbReference>
<sequence>MSLIHNEQTKLLATGLNTIAAAFIIIGVVTPVTAVSFGIANAPKPTGVTVFFAAVWLCTGFGIHWIARRVLRSLKP</sequence>
<keyword evidence="1" id="KW-1133">Transmembrane helix</keyword>
<feature type="transmembrane region" description="Helical" evidence="1">
    <location>
        <begin position="46"/>
        <end position="67"/>
    </location>
</feature>
<evidence type="ECO:0000313" key="3">
    <source>
        <dbReference type="Proteomes" id="UP001055117"/>
    </source>
</evidence>
<evidence type="ECO:0000313" key="2">
    <source>
        <dbReference type="EMBL" id="GJD44285.1"/>
    </source>
</evidence>
<dbReference type="Proteomes" id="UP001055117">
    <property type="component" value="Unassembled WGS sequence"/>
</dbReference>
<keyword evidence="1" id="KW-0812">Transmembrane</keyword>
<reference evidence="2 3" key="1">
    <citation type="journal article" date="2021" name="Front. Microbiol.">
        <title>Comprehensive Comparative Genomics and Phenotyping of Methylobacterium Species.</title>
        <authorList>
            <person name="Alessa O."/>
            <person name="Ogura Y."/>
            <person name="Fujitani Y."/>
            <person name="Takami H."/>
            <person name="Hayashi T."/>
            <person name="Sahin N."/>
            <person name="Tani A."/>
        </authorList>
    </citation>
    <scope>NUCLEOTIDE SEQUENCE [LARGE SCALE GENOMIC DNA]</scope>
    <source>
        <strain evidence="2 3">DSM 23679</strain>
    </source>
</reference>
<name>A0ABQ4QHC5_9HYPH</name>
<dbReference type="EMBL" id="BPQG01000030">
    <property type="protein sequence ID" value="GJD44285.1"/>
    <property type="molecule type" value="Genomic_DNA"/>
</dbReference>
<organism evidence="2 3">
    <name type="scientific">Methylobacterium cerastii</name>
    <dbReference type="NCBI Taxonomy" id="932741"/>
    <lineage>
        <taxon>Bacteria</taxon>
        <taxon>Pseudomonadati</taxon>
        <taxon>Pseudomonadota</taxon>
        <taxon>Alphaproteobacteria</taxon>
        <taxon>Hyphomicrobiales</taxon>
        <taxon>Methylobacteriaceae</taxon>
        <taxon>Methylobacterium</taxon>
    </lineage>
</organism>
<comment type="caution">
    <text evidence="2">The sequence shown here is derived from an EMBL/GenBank/DDBJ whole genome shotgun (WGS) entry which is preliminary data.</text>
</comment>
<accession>A0ABQ4QHC5</accession>
<protein>
    <recommendedName>
        <fullName evidence="4">Amino acid transporter</fullName>
    </recommendedName>
</protein>
<keyword evidence="1" id="KW-0472">Membrane</keyword>